<accession>A0A6H5GAR3</accession>
<evidence type="ECO:0000313" key="2">
    <source>
        <dbReference type="Proteomes" id="UP000479000"/>
    </source>
</evidence>
<name>A0A6H5GAR3_9HEMI</name>
<organism evidence="1 2">
    <name type="scientific">Nesidiocoris tenuis</name>
    <dbReference type="NCBI Taxonomy" id="355587"/>
    <lineage>
        <taxon>Eukaryota</taxon>
        <taxon>Metazoa</taxon>
        <taxon>Ecdysozoa</taxon>
        <taxon>Arthropoda</taxon>
        <taxon>Hexapoda</taxon>
        <taxon>Insecta</taxon>
        <taxon>Pterygota</taxon>
        <taxon>Neoptera</taxon>
        <taxon>Paraneoptera</taxon>
        <taxon>Hemiptera</taxon>
        <taxon>Heteroptera</taxon>
        <taxon>Panheteroptera</taxon>
        <taxon>Cimicomorpha</taxon>
        <taxon>Miridae</taxon>
        <taxon>Dicyphina</taxon>
        <taxon>Nesidiocoris</taxon>
    </lineage>
</organism>
<evidence type="ECO:0000313" key="1">
    <source>
        <dbReference type="EMBL" id="CAA9999686.1"/>
    </source>
</evidence>
<dbReference type="EMBL" id="CADCXU010009034">
    <property type="protein sequence ID" value="CAA9999686.1"/>
    <property type="molecule type" value="Genomic_DNA"/>
</dbReference>
<protein>
    <submittedName>
        <fullName evidence="1">Uncharacterized protein</fullName>
    </submittedName>
</protein>
<gene>
    <name evidence="1" type="ORF">NTEN_LOCUS5965</name>
</gene>
<keyword evidence="2" id="KW-1185">Reference proteome</keyword>
<reference evidence="1 2" key="1">
    <citation type="submission" date="2020-02" db="EMBL/GenBank/DDBJ databases">
        <authorList>
            <person name="Ferguson B K."/>
        </authorList>
    </citation>
    <scope>NUCLEOTIDE SEQUENCE [LARGE SCALE GENOMIC DNA]</scope>
</reference>
<proteinExistence type="predicted"/>
<sequence>QGCSQNIQESSEKFKNVQESLRKFKTVRGRSRMFEGVQGCSRKFKNVRGNAWFMQEFRLFTSAARERRKLNKPRYPRRNGKTVVYHFDRCELVRQTICNPQGQRGSFKVTRMREVASAVWRRSCRSAASKLSPDPSTPRTITNWARSSSSPNCRRHFRSKPRSECAKSNASAAIGLVRFANRMLCTTRCLLLDRKVEHSG</sequence>
<dbReference type="Proteomes" id="UP000479000">
    <property type="component" value="Unassembled WGS sequence"/>
</dbReference>
<dbReference type="AlphaFoldDB" id="A0A6H5GAR3"/>
<feature type="non-terminal residue" evidence="1">
    <location>
        <position position="1"/>
    </location>
</feature>